<dbReference type="PANTHER" id="PTHR37406:SF1">
    <property type="entry name" value="T4-TYPE LYSOZYME 1-RELATED"/>
    <property type="match status" value="1"/>
</dbReference>
<dbReference type="Gene3D" id="1.10.530.40">
    <property type="match status" value="1"/>
</dbReference>
<dbReference type="GO" id="GO:0031640">
    <property type="term" value="P:killing of cells of another organism"/>
    <property type="evidence" value="ECO:0007669"/>
    <property type="project" value="UniProtKB-KW"/>
</dbReference>
<keyword evidence="1 3" id="KW-0929">Antimicrobial</keyword>
<dbReference type="OrthoDB" id="9091992at2"/>
<dbReference type="EC" id="3.2.1.17" evidence="3"/>
<dbReference type="Pfam" id="PF00959">
    <property type="entry name" value="Phage_lysozyme"/>
    <property type="match status" value="1"/>
</dbReference>
<dbReference type="RefSeq" id="WP_136781630.1">
    <property type="nucleotide sequence ID" value="NZ_SWCO01000003.1"/>
</dbReference>
<dbReference type="InterPro" id="IPR052619">
    <property type="entry name" value="Phage_lysozyme-like"/>
</dbReference>
<comment type="similarity">
    <text evidence="3">Belongs to the glycosyl hydrolase 24 family.</text>
</comment>
<evidence type="ECO:0000313" key="5">
    <source>
        <dbReference type="Proteomes" id="UP000305471"/>
    </source>
</evidence>
<comment type="catalytic activity">
    <reaction evidence="3">
        <text>Hydrolysis of (1-&gt;4)-beta-linkages between N-acetylmuramic acid and N-acetyl-D-glucosamine residues in a peptidoglycan and between N-acetyl-D-glucosamine residues in chitodextrins.</text>
        <dbReference type="EC" id="3.2.1.17"/>
    </reaction>
</comment>
<name>A0A4U0ZGZ6_9ALTE</name>
<accession>A0A4U0ZGZ6</accession>
<proteinExistence type="inferred from homology"/>
<reference evidence="4 5" key="1">
    <citation type="submission" date="2019-04" db="EMBL/GenBank/DDBJ databases">
        <title>Alteromonas portus sp. nov., an alginate lyase-excreting marine bacterium.</title>
        <authorList>
            <person name="Huang H."/>
            <person name="Mo K."/>
            <person name="Bao S."/>
        </authorList>
    </citation>
    <scope>NUCLEOTIDE SEQUENCE [LARGE SCALE GENOMIC DNA]</scope>
    <source>
        <strain evidence="4 5">HB161718</strain>
    </source>
</reference>
<sequence>MEYEKLITQLRAHEGDKHKVYRCSEGYLTIGVGRNLETNGISQEESDFLLANDLSRVESQVRKHIKLYGLNDARVAVLINMAFNLGISGLLNFKKTLAYIEQGDFEAASTEMLDSKWRNQVGFRAIQLAEQLRTGEWQ</sequence>
<keyword evidence="3" id="KW-0326">Glycosidase</keyword>
<evidence type="ECO:0000256" key="1">
    <source>
        <dbReference type="ARBA" id="ARBA00022529"/>
    </source>
</evidence>
<dbReference type="PANTHER" id="PTHR37406">
    <property type="entry name" value="T4-TYPE LYSOZYME 1-RELATED"/>
    <property type="match status" value="1"/>
</dbReference>
<dbReference type="GO" id="GO:0003796">
    <property type="term" value="F:lysozyme activity"/>
    <property type="evidence" value="ECO:0007669"/>
    <property type="project" value="UniProtKB-EC"/>
</dbReference>
<keyword evidence="5" id="KW-1185">Reference proteome</keyword>
<dbReference type="GO" id="GO:0016998">
    <property type="term" value="P:cell wall macromolecule catabolic process"/>
    <property type="evidence" value="ECO:0007669"/>
    <property type="project" value="InterPro"/>
</dbReference>
<dbReference type="InterPro" id="IPR023346">
    <property type="entry name" value="Lysozyme-like_dom_sf"/>
</dbReference>
<evidence type="ECO:0000256" key="2">
    <source>
        <dbReference type="ARBA" id="ARBA00022638"/>
    </source>
</evidence>
<evidence type="ECO:0000313" key="4">
    <source>
        <dbReference type="EMBL" id="TKB03922.1"/>
    </source>
</evidence>
<dbReference type="SUPFAM" id="SSF53955">
    <property type="entry name" value="Lysozyme-like"/>
    <property type="match status" value="1"/>
</dbReference>
<gene>
    <name evidence="4" type="ORF">E5672_07485</name>
</gene>
<keyword evidence="2 3" id="KW-0081">Bacteriolytic enzyme</keyword>
<dbReference type="InterPro" id="IPR023347">
    <property type="entry name" value="Lysozyme_dom_sf"/>
</dbReference>
<dbReference type="Proteomes" id="UP000305471">
    <property type="component" value="Unassembled WGS sequence"/>
</dbReference>
<dbReference type="GO" id="GO:0009253">
    <property type="term" value="P:peptidoglycan catabolic process"/>
    <property type="evidence" value="ECO:0007669"/>
    <property type="project" value="InterPro"/>
</dbReference>
<keyword evidence="3 4" id="KW-0378">Hydrolase</keyword>
<dbReference type="InterPro" id="IPR002196">
    <property type="entry name" value="Glyco_hydro_24"/>
</dbReference>
<comment type="caution">
    <text evidence="4">The sequence shown here is derived from an EMBL/GenBank/DDBJ whole genome shotgun (WGS) entry which is preliminary data.</text>
</comment>
<dbReference type="GO" id="GO:0042742">
    <property type="term" value="P:defense response to bacterium"/>
    <property type="evidence" value="ECO:0007669"/>
    <property type="project" value="UniProtKB-KW"/>
</dbReference>
<organism evidence="4 5">
    <name type="scientific">Alteromonas portus</name>
    <dbReference type="NCBI Taxonomy" id="2565549"/>
    <lineage>
        <taxon>Bacteria</taxon>
        <taxon>Pseudomonadati</taxon>
        <taxon>Pseudomonadota</taxon>
        <taxon>Gammaproteobacteria</taxon>
        <taxon>Alteromonadales</taxon>
        <taxon>Alteromonadaceae</taxon>
        <taxon>Alteromonas/Salinimonas group</taxon>
        <taxon>Alteromonas</taxon>
    </lineage>
</organism>
<protein>
    <recommendedName>
        <fullName evidence="3">Lysozyme</fullName>
        <ecNumber evidence="3">3.2.1.17</ecNumber>
    </recommendedName>
</protein>
<dbReference type="AlphaFoldDB" id="A0A4U0ZGZ6"/>
<evidence type="ECO:0000256" key="3">
    <source>
        <dbReference type="RuleBase" id="RU003788"/>
    </source>
</evidence>
<dbReference type="EMBL" id="SWCO01000003">
    <property type="protein sequence ID" value="TKB03922.1"/>
    <property type="molecule type" value="Genomic_DNA"/>
</dbReference>